<organism evidence="3 4">
    <name type="scientific">Taibaiella chishuiensis</name>
    <dbReference type="NCBI Taxonomy" id="1434707"/>
    <lineage>
        <taxon>Bacteria</taxon>
        <taxon>Pseudomonadati</taxon>
        <taxon>Bacteroidota</taxon>
        <taxon>Chitinophagia</taxon>
        <taxon>Chitinophagales</taxon>
        <taxon>Chitinophagaceae</taxon>
        <taxon>Taibaiella</taxon>
    </lineage>
</organism>
<feature type="chain" id="PRO_5015131169" description="Type IX secretion system protein PorV domain-containing protein" evidence="1">
    <location>
        <begin position="24"/>
        <end position="391"/>
    </location>
</feature>
<dbReference type="EMBL" id="PYGD01000001">
    <property type="protein sequence ID" value="PSK94932.1"/>
    <property type="molecule type" value="Genomic_DNA"/>
</dbReference>
<dbReference type="OrthoDB" id="9758448at2"/>
<evidence type="ECO:0000256" key="1">
    <source>
        <dbReference type="SAM" id="SignalP"/>
    </source>
</evidence>
<proteinExistence type="predicted"/>
<keyword evidence="1" id="KW-0732">Signal</keyword>
<comment type="caution">
    <text evidence="3">The sequence shown here is derived from an EMBL/GenBank/DDBJ whole genome shotgun (WGS) entry which is preliminary data.</text>
</comment>
<dbReference type="Gene3D" id="2.40.160.60">
    <property type="entry name" value="Outer membrane protein transport protein (OMPP1/FadL/TodX)"/>
    <property type="match status" value="1"/>
</dbReference>
<dbReference type="RefSeq" id="WP_106521613.1">
    <property type="nucleotide sequence ID" value="NZ_PYGD01000001.1"/>
</dbReference>
<keyword evidence="4" id="KW-1185">Reference proteome</keyword>
<gene>
    <name evidence="3" type="ORF">B0I18_1011095</name>
</gene>
<evidence type="ECO:0000313" key="3">
    <source>
        <dbReference type="EMBL" id="PSK94932.1"/>
    </source>
</evidence>
<dbReference type="AlphaFoldDB" id="A0A2P8DCJ2"/>
<accession>A0A2P8DCJ2</accession>
<dbReference type="Pfam" id="PF19572">
    <property type="entry name" value="PorV"/>
    <property type="match status" value="1"/>
</dbReference>
<evidence type="ECO:0000259" key="2">
    <source>
        <dbReference type="Pfam" id="PF19572"/>
    </source>
</evidence>
<protein>
    <recommendedName>
        <fullName evidence="2">Type IX secretion system protein PorV domain-containing protein</fullName>
    </recommendedName>
</protein>
<dbReference type="NCBIfam" id="NF033709">
    <property type="entry name" value="PorV_fam"/>
    <property type="match status" value="1"/>
</dbReference>
<evidence type="ECO:0000313" key="4">
    <source>
        <dbReference type="Proteomes" id="UP000240572"/>
    </source>
</evidence>
<sequence>MAKRFAIAGITVLSGLMATGSYAQKTGLNGQVGTITTAVPFLRISPDARSGAMGDVGIALSPDANAQYWNVAKVATNTKDFGASVTYTPWLKDLVPDVFLGYVSLYKKFGENNDQAISGSLRYFNLGNIDYTTIDATPAGSGKPREFSFDVGYSRRFSPYLSLGVTLRYISSNIAAGAAQDNSASYKPGKAFAGDIGVFYSKTKEISEERSGTFSAGAVLSNVGSQISYSETRRDFLPVNLGIGVAYTYKIDNYNKITGSLDLNKALVPAPVTYAGVNGDSLALPEKGVISGMLSSFSKAPPGYGTTVSVGGEYWYQDQFAVRAGYFYENKNNGDRQYFTCGLGVRYSVFGLNFSYLVPSGSGVARNPLSNTLRFSLTFDFDKGAFGKKEG</sequence>
<dbReference type="Proteomes" id="UP000240572">
    <property type="component" value="Unassembled WGS sequence"/>
</dbReference>
<dbReference type="NCBIfam" id="NF033710">
    <property type="entry name" value="T9SS_OM_PorV"/>
    <property type="match status" value="1"/>
</dbReference>
<dbReference type="InterPro" id="IPR047799">
    <property type="entry name" value="T9SS_OM_PorV"/>
</dbReference>
<feature type="signal peptide" evidence="1">
    <location>
        <begin position="1"/>
        <end position="23"/>
    </location>
</feature>
<feature type="domain" description="Type IX secretion system protein PorV" evidence="2">
    <location>
        <begin position="33"/>
        <end position="272"/>
    </location>
</feature>
<reference evidence="3 4" key="1">
    <citation type="submission" date="2018-03" db="EMBL/GenBank/DDBJ databases">
        <title>Genomic Encyclopedia of Type Strains, Phase III (KMG-III): the genomes of soil and plant-associated and newly described type strains.</title>
        <authorList>
            <person name="Whitman W."/>
        </authorList>
    </citation>
    <scope>NUCLEOTIDE SEQUENCE [LARGE SCALE GENOMIC DNA]</scope>
    <source>
        <strain evidence="3 4">CGMCC 1.12700</strain>
    </source>
</reference>
<dbReference type="InterPro" id="IPR045741">
    <property type="entry name" value="PorV"/>
</dbReference>
<name>A0A2P8DCJ2_9BACT</name>